<dbReference type="InterPro" id="IPR041628">
    <property type="entry name" value="ChlI/MoxR_AAA_lid"/>
</dbReference>
<evidence type="ECO:0000313" key="3">
    <source>
        <dbReference type="EMBL" id="VAW49216.1"/>
    </source>
</evidence>
<dbReference type="EMBL" id="UOFB01000238">
    <property type="protein sequence ID" value="VAW48106.1"/>
    <property type="molecule type" value="Genomic_DNA"/>
</dbReference>
<protein>
    <recommendedName>
        <fullName evidence="1">ChlI/MoxR AAA lid domain-containing protein</fullName>
    </recommendedName>
</protein>
<name>A0A3B0WUU2_9ZZZZ</name>
<organism evidence="2">
    <name type="scientific">hydrothermal vent metagenome</name>
    <dbReference type="NCBI Taxonomy" id="652676"/>
    <lineage>
        <taxon>unclassified sequences</taxon>
        <taxon>metagenomes</taxon>
        <taxon>ecological metagenomes</taxon>
    </lineage>
</organism>
<dbReference type="AlphaFoldDB" id="A0A3B0WUU2"/>
<dbReference type="Pfam" id="PF17863">
    <property type="entry name" value="AAA_lid_2"/>
    <property type="match status" value="1"/>
</dbReference>
<dbReference type="EMBL" id="UOFB01000334">
    <property type="protein sequence ID" value="VAW49216.1"/>
    <property type="molecule type" value="Genomic_DNA"/>
</dbReference>
<gene>
    <name evidence="3" type="ORF">MNBD_GAMMA04-1246</name>
    <name evidence="2" type="ORF">MNBD_GAMMA04-1248</name>
</gene>
<feature type="non-terminal residue" evidence="2">
    <location>
        <position position="1"/>
    </location>
</feature>
<accession>A0A3B0WUU2</accession>
<sequence>VTPDDVVFLLPDVLRHRLILSFSGKAKQWTADKVIDKLIQLVPVPLDSEG</sequence>
<proteinExistence type="predicted"/>
<reference evidence="2" key="1">
    <citation type="submission" date="2018-06" db="EMBL/GenBank/DDBJ databases">
        <authorList>
            <person name="Zhirakovskaya E."/>
        </authorList>
    </citation>
    <scope>NUCLEOTIDE SEQUENCE</scope>
</reference>
<evidence type="ECO:0000313" key="2">
    <source>
        <dbReference type="EMBL" id="VAW48106.1"/>
    </source>
</evidence>
<evidence type="ECO:0000259" key="1">
    <source>
        <dbReference type="Pfam" id="PF17863"/>
    </source>
</evidence>
<feature type="domain" description="ChlI/MoxR AAA lid" evidence="1">
    <location>
        <begin position="1"/>
        <end position="37"/>
    </location>
</feature>
<dbReference type="Gene3D" id="1.10.8.80">
    <property type="entry name" value="Magnesium chelatase subunit I, C-Terminal domain"/>
    <property type="match status" value="1"/>
</dbReference>